<keyword evidence="2" id="KW-1185">Reference proteome</keyword>
<evidence type="ECO:0000313" key="2">
    <source>
        <dbReference type="Proteomes" id="UP000183975"/>
    </source>
</evidence>
<reference evidence="1 2" key="1">
    <citation type="submission" date="2016-11" db="EMBL/GenBank/DDBJ databases">
        <authorList>
            <person name="Jaros S."/>
            <person name="Januszkiewicz K."/>
            <person name="Wedrychowicz H."/>
        </authorList>
    </citation>
    <scope>NUCLEOTIDE SEQUENCE [LARGE SCALE GENOMIC DNA]</scope>
    <source>
        <strain evidence="1 2">DSM 14214</strain>
    </source>
</reference>
<dbReference type="EMBL" id="FRAH01000004">
    <property type="protein sequence ID" value="SHJ69963.1"/>
    <property type="molecule type" value="Genomic_DNA"/>
</dbReference>
<organism evidence="1 2">
    <name type="scientific">Anaerotignum lactatifermentans DSM 14214</name>
    <dbReference type="NCBI Taxonomy" id="1121323"/>
    <lineage>
        <taxon>Bacteria</taxon>
        <taxon>Bacillati</taxon>
        <taxon>Bacillota</taxon>
        <taxon>Clostridia</taxon>
        <taxon>Lachnospirales</taxon>
        <taxon>Anaerotignaceae</taxon>
        <taxon>Anaerotignum</taxon>
    </lineage>
</organism>
<gene>
    <name evidence="1" type="ORF">SAMN02745138_00367</name>
</gene>
<accession>A0A1M6LFF9</accession>
<proteinExistence type="predicted"/>
<dbReference type="InterPro" id="IPR009899">
    <property type="entry name" value="ArdA"/>
</dbReference>
<dbReference type="Pfam" id="PF07275">
    <property type="entry name" value="ArdA"/>
    <property type="match status" value="1"/>
</dbReference>
<evidence type="ECO:0000313" key="1">
    <source>
        <dbReference type="EMBL" id="SHJ69963.1"/>
    </source>
</evidence>
<sequence>MIQVIFCSRHLYNEKNEIDVSLELPTDTETVKRYMETAGIKDKNDLLISDYTIHELYAGSCGEYQNWVGADLNELNYLAERLEKMFNEDMFEEYCALLRMYQPQNTADMINLSYGFDKVSYDPEIKNNQKLGEYVVKNNLFEVSEDMKSFVDYNKVGELYLDTMKHSEDAGVMQVNEDGCICDMHKGQERYAYYDGMNIPDEYMILTEATFENEEPPQQDIQN</sequence>
<name>A0A1M6LFF9_9FIRM</name>
<dbReference type="AlphaFoldDB" id="A0A1M6LFF9"/>
<protein>
    <submittedName>
        <fullName evidence="1">Antirestriction protein (ArdA)</fullName>
    </submittedName>
</protein>
<dbReference type="Proteomes" id="UP000183975">
    <property type="component" value="Unassembled WGS sequence"/>
</dbReference>
<dbReference type="RefSeq" id="WP_072848517.1">
    <property type="nucleotide sequence ID" value="NZ_FRAH01000004.1"/>
</dbReference>